<evidence type="ECO:0000313" key="2">
    <source>
        <dbReference type="Proteomes" id="UP000324255"/>
    </source>
</evidence>
<dbReference type="Proteomes" id="UP000324255">
    <property type="component" value="Unassembled WGS sequence"/>
</dbReference>
<reference evidence="1 2" key="1">
    <citation type="submission" date="2019-09" db="EMBL/GenBank/DDBJ databases">
        <title>Genomic diversity of phyloplane-associated Pantoea species in Pakistan cotton crop.</title>
        <authorList>
            <person name="Tufail M.R."/>
            <person name="Cook D.R."/>
        </authorList>
    </citation>
    <scope>NUCLEOTIDE SEQUENCE [LARGE SCALE GENOMIC DNA]</scope>
    <source>
        <strain evidence="1 2">B_8</strain>
    </source>
</reference>
<dbReference type="AlphaFoldDB" id="A0AB34CHL6"/>
<proteinExistence type="predicted"/>
<gene>
    <name evidence="1" type="ORF">F3I20_22085</name>
</gene>
<comment type="caution">
    <text evidence="1">The sequence shown here is derived from an EMBL/GenBank/DDBJ whole genome shotgun (WGS) entry which is preliminary data.</text>
</comment>
<dbReference type="EMBL" id="VWVM01000027">
    <property type="protein sequence ID" value="KAA6118704.1"/>
    <property type="molecule type" value="Genomic_DNA"/>
</dbReference>
<dbReference type="Pfam" id="PF06356">
    <property type="entry name" value="DUF1064"/>
    <property type="match status" value="1"/>
</dbReference>
<accession>A0AB34CHL6</accession>
<organism evidence="1 2">
    <name type="scientific">Candidatus Pantoea gossypiicola</name>
    <dbReference type="NCBI Taxonomy" id="2608008"/>
    <lineage>
        <taxon>Bacteria</taxon>
        <taxon>Pseudomonadati</taxon>
        <taxon>Pseudomonadota</taxon>
        <taxon>Gammaproteobacteria</taxon>
        <taxon>Enterobacterales</taxon>
        <taxon>Erwiniaceae</taxon>
        <taxon>Pantoea</taxon>
    </lineage>
</organism>
<evidence type="ECO:0000313" key="1">
    <source>
        <dbReference type="EMBL" id="KAA6118704.1"/>
    </source>
</evidence>
<protein>
    <submittedName>
        <fullName evidence="1">DUF1064 domain-containing protein</fullName>
    </submittedName>
</protein>
<sequence length="108" mass="12547">MSYTKFKAPTANKYRNKRCELDGFRFDSMKECNYYVQLKRQVMAGDVVTFLRQTPFHLPGGVKYVADFLVFYASGEVAVIDVKGVRTTEYKTKKKLVEFHYPVVITEV</sequence>
<keyword evidence="2" id="KW-1185">Reference proteome</keyword>
<dbReference type="InterPro" id="IPR009414">
    <property type="entry name" value="DUF1064"/>
</dbReference>
<name>A0AB34CHL6_9GAMM</name>